<sequence>MKKSIIFIVLLLLAAPSMAQLMIRGVVIAKDNQLPLAGSTIRAVGSKQISTSDVNGRFSVEINSDMDTLYISTVGYYVKRLPVNGKSTEWTVIMEPKANQLEEVNISTGYYELPKERATGSFTKLSNGDLNRNVSTDILSRLKGQANSVSFDERLGGRPNISIRGLSTVYGDAQPLLVLDGFPFEGDINQINPNDVESITILKDASAASIWGVRAANGVIVISTKKGSVGERQQIAFNSNVSVSEKPDLFYDRKISSADFVEVERFLFSNGFYNAMEMDRNKAPLTPAVELMILNRDGKLLDNELNEQLEKLKTYDVRRDFNKYWYHTPINQQYALNMRGGSEKHTYYYSLGYDNSVDALSSRYERFSLRADQTFKVTGRFTVNPTISWTYQVSGGGRPAVDAVKPSSTLALYPYARLVDDQDNPLAIERDRRSSFKNQALAEGLKDWSYVPLLDGDEMQLKVNDNQLLLGMNFNYRLTDMFTAELQYQYGRNEGRSDELYSEEAYFTRNLVNSFAQRSDEGLTYPIPANGGIRELRAELLQSHTVRGQLKFNHNWNEHQLNGLFGGEIRELLTTNSANRVYGYQQSGQLSQLVDYVTAFSQYYNPNVRNNIPAVQSFGQQTNRFVSYYLNMAYAFKNRYTLTASARKDASNYFGVNSNQKAIPLWSAGLGWNLSQEDFMQIHWLDYLKLRATYGFNGNLSRSLTALATVRRSMPAGIATNLNNIPYGVVSTYPNADLRWEKVRVVNLGADFDLFNHRINGSLEYYVKDAQDLIGAQPIDPTVGIPSGSVNRNVANMRTKGLDLQANIKLLDGGMQWQLALLYSHNTNKLTKYYNNLNASGNSYVNPGLAIRPLEGKPVYNVMTYRWAGLNAETGDPQGLVNGEVSTDYVALLYSSKLNDLEYHGPALPTEFGAVGNTFRYGAFSLYLNVAYRFHYYFKRSSIHYSSLFNNWVGHEDFASRWIQPGDELRTAIPSIVYPVNSSRDAFYENAAVLVEKGDNIRLQDVQLIYSLPKKWLNKIALQALDVYMNMRNVGILWRANKAGLDPDAVSAAALQPRIFSIGLKANL</sequence>
<protein>
    <submittedName>
        <fullName evidence="10">SusC/RagA family TonB-linked outer membrane protein</fullName>
    </submittedName>
</protein>
<feature type="domain" description="TonB-dependent receptor plug" evidence="9">
    <location>
        <begin position="115"/>
        <end position="219"/>
    </location>
</feature>
<dbReference type="NCBIfam" id="TIGR04057">
    <property type="entry name" value="SusC_RagA_signa"/>
    <property type="match status" value="1"/>
</dbReference>
<evidence type="ECO:0000256" key="7">
    <source>
        <dbReference type="PROSITE-ProRule" id="PRU01360"/>
    </source>
</evidence>
<dbReference type="InterPro" id="IPR008969">
    <property type="entry name" value="CarboxyPept-like_regulatory"/>
</dbReference>
<dbReference type="InterPro" id="IPR036942">
    <property type="entry name" value="Beta-barrel_TonB_sf"/>
</dbReference>
<keyword evidence="3 7" id="KW-1134">Transmembrane beta strand</keyword>
<evidence type="ECO:0000313" key="11">
    <source>
        <dbReference type="Proteomes" id="UP001589774"/>
    </source>
</evidence>
<dbReference type="SUPFAM" id="SSF49464">
    <property type="entry name" value="Carboxypeptidase regulatory domain-like"/>
    <property type="match status" value="1"/>
</dbReference>
<dbReference type="Pfam" id="PF13715">
    <property type="entry name" value="CarbopepD_reg_2"/>
    <property type="match status" value="1"/>
</dbReference>
<feature type="signal peptide" evidence="8">
    <location>
        <begin position="1"/>
        <end position="19"/>
    </location>
</feature>
<dbReference type="EMBL" id="JBHLWO010000001">
    <property type="protein sequence ID" value="MFC0316933.1"/>
    <property type="molecule type" value="Genomic_DNA"/>
</dbReference>
<dbReference type="InterPro" id="IPR037066">
    <property type="entry name" value="Plug_dom_sf"/>
</dbReference>
<dbReference type="PROSITE" id="PS52016">
    <property type="entry name" value="TONB_DEPENDENT_REC_3"/>
    <property type="match status" value="1"/>
</dbReference>
<dbReference type="InterPro" id="IPR023997">
    <property type="entry name" value="TonB-dep_OMP_SusC/RagA_CS"/>
</dbReference>
<dbReference type="InterPro" id="IPR023996">
    <property type="entry name" value="TonB-dep_OMP_SusC/RagA"/>
</dbReference>
<dbReference type="Gene3D" id="2.170.130.10">
    <property type="entry name" value="TonB-dependent receptor, plug domain"/>
    <property type="match status" value="1"/>
</dbReference>
<keyword evidence="2 7" id="KW-0813">Transport</keyword>
<feature type="chain" id="PRO_5046005102" evidence="8">
    <location>
        <begin position="20"/>
        <end position="1068"/>
    </location>
</feature>
<keyword evidence="11" id="KW-1185">Reference proteome</keyword>
<dbReference type="Proteomes" id="UP001589774">
    <property type="component" value="Unassembled WGS sequence"/>
</dbReference>
<dbReference type="SUPFAM" id="SSF56935">
    <property type="entry name" value="Porins"/>
    <property type="match status" value="1"/>
</dbReference>
<keyword evidence="5 7" id="KW-0472">Membrane</keyword>
<dbReference type="NCBIfam" id="TIGR04056">
    <property type="entry name" value="OMP_RagA_SusC"/>
    <property type="match status" value="1"/>
</dbReference>
<evidence type="ECO:0000256" key="6">
    <source>
        <dbReference type="ARBA" id="ARBA00023237"/>
    </source>
</evidence>
<dbReference type="InterPro" id="IPR039426">
    <property type="entry name" value="TonB-dep_rcpt-like"/>
</dbReference>
<gene>
    <name evidence="10" type="ORF">ACFFI0_01385</name>
</gene>
<name>A0ABV6HG55_9SPHI</name>
<evidence type="ECO:0000259" key="9">
    <source>
        <dbReference type="Pfam" id="PF07715"/>
    </source>
</evidence>
<evidence type="ECO:0000256" key="5">
    <source>
        <dbReference type="ARBA" id="ARBA00023136"/>
    </source>
</evidence>
<reference evidence="10 11" key="1">
    <citation type="submission" date="2024-09" db="EMBL/GenBank/DDBJ databases">
        <authorList>
            <person name="Sun Q."/>
            <person name="Mori K."/>
        </authorList>
    </citation>
    <scope>NUCLEOTIDE SEQUENCE [LARGE SCALE GENOMIC DNA]</scope>
    <source>
        <strain evidence="10 11">CCM 7765</strain>
    </source>
</reference>
<evidence type="ECO:0000256" key="8">
    <source>
        <dbReference type="SAM" id="SignalP"/>
    </source>
</evidence>
<evidence type="ECO:0000313" key="10">
    <source>
        <dbReference type="EMBL" id="MFC0316933.1"/>
    </source>
</evidence>
<keyword evidence="4 7" id="KW-0812">Transmembrane</keyword>
<evidence type="ECO:0000256" key="1">
    <source>
        <dbReference type="ARBA" id="ARBA00004571"/>
    </source>
</evidence>
<proteinExistence type="inferred from homology"/>
<evidence type="ECO:0000256" key="4">
    <source>
        <dbReference type="ARBA" id="ARBA00022692"/>
    </source>
</evidence>
<comment type="subcellular location">
    <subcellularLocation>
        <location evidence="1 7">Cell outer membrane</location>
        <topology evidence="1 7">Multi-pass membrane protein</topology>
    </subcellularLocation>
</comment>
<comment type="caution">
    <text evidence="10">The sequence shown here is derived from an EMBL/GenBank/DDBJ whole genome shotgun (WGS) entry which is preliminary data.</text>
</comment>
<dbReference type="Pfam" id="PF07715">
    <property type="entry name" value="Plug"/>
    <property type="match status" value="1"/>
</dbReference>
<keyword evidence="8" id="KW-0732">Signal</keyword>
<organism evidence="10 11">
    <name type="scientific">Olivibacter oleidegradans</name>
    <dbReference type="NCBI Taxonomy" id="760123"/>
    <lineage>
        <taxon>Bacteria</taxon>
        <taxon>Pseudomonadati</taxon>
        <taxon>Bacteroidota</taxon>
        <taxon>Sphingobacteriia</taxon>
        <taxon>Sphingobacteriales</taxon>
        <taxon>Sphingobacteriaceae</taxon>
        <taxon>Olivibacter</taxon>
    </lineage>
</organism>
<evidence type="ECO:0000256" key="2">
    <source>
        <dbReference type="ARBA" id="ARBA00022448"/>
    </source>
</evidence>
<dbReference type="Gene3D" id="2.40.170.20">
    <property type="entry name" value="TonB-dependent receptor, beta-barrel domain"/>
    <property type="match status" value="1"/>
</dbReference>
<dbReference type="RefSeq" id="WP_377476499.1">
    <property type="nucleotide sequence ID" value="NZ_JBHLWO010000001.1"/>
</dbReference>
<evidence type="ECO:0000256" key="3">
    <source>
        <dbReference type="ARBA" id="ARBA00022452"/>
    </source>
</evidence>
<accession>A0ABV6HG55</accession>
<keyword evidence="6 7" id="KW-0998">Cell outer membrane</keyword>
<comment type="similarity">
    <text evidence="7">Belongs to the TonB-dependent receptor family.</text>
</comment>
<dbReference type="InterPro" id="IPR012910">
    <property type="entry name" value="Plug_dom"/>
</dbReference>